<keyword evidence="3 9" id="KW-0812">Transmembrane</keyword>
<evidence type="ECO:0000256" key="7">
    <source>
        <dbReference type="ARBA" id="ARBA00023170"/>
    </source>
</evidence>
<evidence type="ECO:0000256" key="2">
    <source>
        <dbReference type="ARBA" id="ARBA00022475"/>
    </source>
</evidence>
<keyword evidence="12" id="KW-1185">Reference proteome</keyword>
<evidence type="ECO:0000256" key="4">
    <source>
        <dbReference type="ARBA" id="ARBA00022989"/>
    </source>
</evidence>
<dbReference type="GO" id="GO:0043410">
    <property type="term" value="P:positive regulation of MAPK cascade"/>
    <property type="evidence" value="ECO:0007669"/>
    <property type="project" value="TreeGrafter"/>
</dbReference>
<dbReference type="Pfam" id="PF00001">
    <property type="entry name" value="7tm_1"/>
    <property type="match status" value="1"/>
</dbReference>
<gene>
    <name evidence="11" type="ORF">DILT_LOCUS15207</name>
</gene>
<protein>
    <recommendedName>
        <fullName evidence="10">G-protein coupled receptors family 1 profile domain-containing protein</fullName>
    </recommendedName>
</protein>
<keyword evidence="5" id="KW-0297">G-protein coupled receptor</keyword>
<name>A0A3P7N1G0_DIBLA</name>
<dbReference type="Gene3D" id="1.20.1070.10">
    <property type="entry name" value="Rhodopsin 7-helix transmembrane proteins"/>
    <property type="match status" value="2"/>
</dbReference>
<evidence type="ECO:0000256" key="9">
    <source>
        <dbReference type="SAM" id="Phobius"/>
    </source>
</evidence>
<dbReference type="GO" id="GO:0071880">
    <property type="term" value="P:adenylate cyclase-activating adrenergic receptor signaling pathway"/>
    <property type="evidence" value="ECO:0007669"/>
    <property type="project" value="TreeGrafter"/>
</dbReference>
<evidence type="ECO:0000313" key="11">
    <source>
        <dbReference type="EMBL" id="VDN28597.1"/>
    </source>
</evidence>
<evidence type="ECO:0000256" key="6">
    <source>
        <dbReference type="ARBA" id="ARBA00023136"/>
    </source>
</evidence>
<keyword evidence="2" id="KW-1003">Cell membrane</keyword>
<dbReference type="PANTHER" id="PTHR24248">
    <property type="entry name" value="ADRENERGIC RECEPTOR-RELATED G-PROTEIN COUPLED RECEPTOR"/>
    <property type="match status" value="1"/>
</dbReference>
<dbReference type="AlphaFoldDB" id="A0A3P7N1G0"/>
<feature type="transmembrane region" description="Helical" evidence="9">
    <location>
        <begin position="142"/>
        <end position="167"/>
    </location>
</feature>
<feature type="transmembrane region" description="Helical" evidence="9">
    <location>
        <begin position="245"/>
        <end position="267"/>
    </location>
</feature>
<dbReference type="PRINTS" id="PR00237">
    <property type="entry name" value="GPCRRHODOPSN"/>
</dbReference>
<evidence type="ECO:0000256" key="1">
    <source>
        <dbReference type="ARBA" id="ARBA00004651"/>
    </source>
</evidence>
<accession>A0A3P7N1G0</accession>
<dbReference type="SUPFAM" id="SSF81321">
    <property type="entry name" value="Family A G protein-coupled receptor-like"/>
    <property type="match status" value="1"/>
</dbReference>
<dbReference type="PROSITE" id="PS50262">
    <property type="entry name" value="G_PROTEIN_RECEP_F1_2"/>
    <property type="match status" value="1"/>
</dbReference>
<feature type="transmembrane region" description="Helical" evidence="9">
    <location>
        <begin position="179"/>
        <end position="202"/>
    </location>
</feature>
<organism evidence="11 12">
    <name type="scientific">Dibothriocephalus latus</name>
    <name type="common">Fish tapeworm</name>
    <name type="synonym">Diphyllobothrium latum</name>
    <dbReference type="NCBI Taxonomy" id="60516"/>
    <lineage>
        <taxon>Eukaryota</taxon>
        <taxon>Metazoa</taxon>
        <taxon>Spiralia</taxon>
        <taxon>Lophotrochozoa</taxon>
        <taxon>Platyhelminthes</taxon>
        <taxon>Cestoda</taxon>
        <taxon>Eucestoda</taxon>
        <taxon>Diphyllobothriidea</taxon>
        <taxon>Diphyllobothriidae</taxon>
        <taxon>Dibothriocephalus</taxon>
    </lineage>
</organism>
<evidence type="ECO:0000259" key="10">
    <source>
        <dbReference type="PROSITE" id="PS50262"/>
    </source>
</evidence>
<dbReference type="Proteomes" id="UP000281553">
    <property type="component" value="Unassembled WGS sequence"/>
</dbReference>
<dbReference type="InterPro" id="IPR017452">
    <property type="entry name" value="GPCR_Rhodpsn_7TM"/>
</dbReference>
<proteinExistence type="predicted"/>
<feature type="domain" description="G-protein coupled receptors family 1 profile" evidence="10">
    <location>
        <begin position="157"/>
        <end position="215"/>
    </location>
</feature>
<evidence type="ECO:0000256" key="3">
    <source>
        <dbReference type="ARBA" id="ARBA00022692"/>
    </source>
</evidence>
<sequence>MYESTKPSLLSQKLNFSWICLCTLIGSCYANLTDPYADVSKNTLPTEISMAYLNWIRSHRPSPTPTANTLLNDHEQLSSAVIVPEYPTQRQSDLLERYKEVERNLHLQTTKPYGTVIAANTTTAAAAAANSSSPYGPFSSTVIGLLTAVISFITISGNVLVIMSFFLERSLRMPTNYFIASLAVTDLLIGVFSMNLYSLYLLLGYWPLGRLLCDLCNKNHVREPHTCYAEFSNDPVFNTILTISYFWITLAVMTSLYIGIYHVALNLQRKSEAKRQKVKNLVNMAGQTMSKLGVTDNKARIGEPGYEDARNVRRKRSSNQHGIGAASCVLESDAPDSANNTQNGLPKAAVTDNLAAAVVNKQAVQGGGQLIDRINSITERPPNYYDCVGPSKPNQNATVNDYLPYCGPSEDELPPQLTSSPTVTPLKTTVRYLWEVASTEPFLT</sequence>
<keyword evidence="4 9" id="KW-1133">Transmembrane helix</keyword>
<dbReference type="GO" id="GO:0005886">
    <property type="term" value="C:plasma membrane"/>
    <property type="evidence" value="ECO:0007669"/>
    <property type="project" value="UniProtKB-SubCell"/>
</dbReference>
<evidence type="ECO:0000256" key="8">
    <source>
        <dbReference type="ARBA" id="ARBA00023224"/>
    </source>
</evidence>
<dbReference type="EMBL" id="UYRU01077858">
    <property type="protein sequence ID" value="VDN28597.1"/>
    <property type="molecule type" value="Genomic_DNA"/>
</dbReference>
<evidence type="ECO:0000256" key="5">
    <source>
        <dbReference type="ARBA" id="ARBA00023040"/>
    </source>
</evidence>
<dbReference type="PANTHER" id="PTHR24248:SF185">
    <property type="entry name" value="DOPAMINE RECEPTOR 2"/>
    <property type="match status" value="1"/>
</dbReference>
<dbReference type="GO" id="GO:0004930">
    <property type="term" value="F:G protein-coupled receptor activity"/>
    <property type="evidence" value="ECO:0007669"/>
    <property type="project" value="UniProtKB-KW"/>
</dbReference>
<reference evidence="11 12" key="1">
    <citation type="submission" date="2018-11" db="EMBL/GenBank/DDBJ databases">
        <authorList>
            <consortium name="Pathogen Informatics"/>
        </authorList>
    </citation>
    <scope>NUCLEOTIDE SEQUENCE [LARGE SCALE GENOMIC DNA]</scope>
</reference>
<dbReference type="OrthoDB" id="10071887at2759"/>
<comment type="subcellular location">
    <subcellularLocation>
        <location evidence="1">Cell membrane</location>
        <topology evidence="1">Multi-pass membrane protein</topology>
    </subcellularLocation>
</comment>
<evidence type="ECO:0000313" key="12">
    <source>
        <dbReference type="Proteomes" id="UP000281553"/>
    </source>
</evidence>
<keyword evidence="6 9" id="KW-0472">Membrane</keyword>
<dbReference type="PROSITE" id="PS51257">
    <property type="entry name" value="PROKAR_LIPOPROTEIN"/>
    <property type="match status" value="1"/>
</dbReference>
<dbReference type="InterPro" id="IPR000276">
    <property type="entry name" value="GPCR_Rhodpsn"/>
</dbReference>
<keyword evidence="8" id="KW-0807">Transducer</keyword>
<keyword evidence="7" id="KW-0675">Receptor</keyword>